<gene>
    <name evidence="2" type="ORF">Trco_002683</name>
</gene>
<keyword evidence="3" id="KW-1185">Reference proteome</keyword>
<comment type="caution">
    <text evidence="2">The sequence shown here is derived from an EMBL/GenBank/DDBJ whole genome shotgun (WGS) entry which is preliminary data.</text>
</comment>
<accession>A0A9P8TYQ9</accession>
<proteinExistence type="predicted"/>
<name>A0A9P8TYQ9_9HYPO</name>
<dbReference type="AlphaFoldDB" id="A0A9P8TYQ9"/>
<dbReference type="EMBL" id="JAIWOZ010000002">
    <property type="protein sequence ID" value="KAH6609337.1"/>
    <property type="molecule type" value="Genomic_DNA"/>
</dbReference>
<dbReference type="Proteomes" id="UP000827724">
    <property type="component" value="Unassembled WGS sequence"/>
</dbReference>
<protein>
    <submittedName>
        <fullName evidence="2">Uncharacterized protein</fullName>
    </submittedName>
</protein>
<organism evidence="2 3">
    <name type="scientific">Trichoderma cornu-damae</name>
    <dbReference type="NCBI Taxonomy" id="654480"/>
    <lineage>
        <taxon>Eukaryota</taxon>
        <taxon>Fungi</taxon>
        <taxon>Dikarya</taxon>
        <taxon>Ascomycota</taxon>
        <taxon>Pezizomycotina</taxon>
        <taxon>Sordariomycetes</taxon>
        <taxon>Hypocreomycetidae</taxon>
        <taxon>Hypocreales</taxon>
        <taxon>Hypocreaceae</taxon>
        <taxon>Trichoderma</taxon>
    </lineage>
</organism>
<evidence type="ECO:0000313" key="2">
    <source>
        <dbReference type="EMBL" id="KAH6609337.1"/>
    </source>
</evidence>
<feature type="region of interest" description="Disordered" evidence="1">
    <location>
        <begin position="581"/>
        <end position="606"/>
    </location>
</feature>
<evidence type="ECO:0000256" key="1">
    <source>
        <dbReference type="SAM" id="MobiDB-lite"/>
    </source>
</evidence>
<evidence type="ECO:0000313" key="3">
    <source>
        <dbReference type="Proteomes" id="UP000827724"/>
    </source>
</evidence>
<sequence>MILDNVFRHGHKAAMSVSQTSSDMFKLVGLNVNRWDFLAMGYIVEAPSSVVVVMVPKFTVGDVREVQDRYPFHILSDEWKHWSTQMETKSCFDLYKFRSMELEHVYFKWAEFWRNLCSRAAGPFWATEDQEMDPQTSEGAIPWWLGDHYAINVMGSLKPLGEMWSANQFVGSGNKPHVVPLPLAVEGLRSLMVELYKARAHIRVLHLHDVPLLDRRVLAVMLRGLPHVVMVGVYKCPLIHFGDVIPILDLIHEINIQRREDDMPEIQAFDFYPHFNQGMPYAHENAATYGLSWSPAPMDIAQRGFYAILLKAFMKAKAMGIDLLFSPDHAFMEYLTKIPNTPLGVYGFLDAIYRYLEVKKDDENRANLKLQAIYDIVKPIRMALEGNLADDWPKYYTKEMAKTLLFCSSCGYETFKEFFPANSKSRLQRHRRVCGGCLLQRYLDREMDHFKGYKRRLIDALCPGWDKEAFNEDAPIFEGGVELIRLESTETDRPLPSFPTFIVDGLIRISPYYEPLMRDNKLQFDSLAGLPRLRDFARDPRMRRLCLKVMFLSLKDDVLRRAVLELRNQYPADDKKKGIPAFRTTRIDGGAPDHQDEVQPPNLDGKKSFYDQKEALRVAHWITKKRW</sequence>
<dbReference type="OrthoDB" id="5428138at2759"/>
<reference evidence="2" key="1">
    <citation type="submission" date="2021-08" db="EMBL/GenBank/DDBJ databases">
        <title>Chromosome-Level Trichoderma cornu-damae using Hi-C Data.</title>
        <authorList>
            <person name="Kim C.S."/>
        </authorList>
    </citation>
    <scope>NUCLEOTIDE SEQUENCE</scope>
    <source>
        <strain evidence="2">KA19-0412C</strain>
    </source>
</reference>